<protein>
    <recommendedName>
        <fullName evidence="3">Peptidoglycan binding-like domain-containing protein</fullName>
    </recommendedName>
</protein>
<evidence type="ECO:0000313" key="5">
    <source>
        <dbReference type="Proteomes" id="UP000034057"/>
    </source>
</evidence>
<evidence type="ECO:0000313" key="4">
    <source>
        <dbReference type="EMBL" id="KKW17628.1"/>
    </source>
</evidence>
<dbReference type="Proteomes" id="UP000034057">
    <property type="component" value="Unassembled WGS sequence"/>
</dbReference>
<comment type="caution">
    <text evidence="4">The sequence shown here is derived from an EMBL/GenBank/DDBJ whole genome shotgun (WGS) entry which is preliminary data.</text>
</comment>
<dbReference type="InterPro" id="IPR002477">
    <property type="entry name" value="Peptidoglycan-bd-like"/>
</dbReference>
<proteinExistence type="predicted"/>
<sequence>MRKQYFLASFIISALLVPVLANAATVDEIRAQIQSLISQITALQAQLSNLTSDTTTISTPSNSCPNLYRALSRGSRGSDVISLQQFFIAQGLLDSDSATGFFGPLTEVAVQRWQAQNSIISYGDAASTGYGVIGPRTRAAIAAKCGTTPVLPSGSLCPAVTDGSCPQGYIGSYISENGCTVLKCTPSSSSKPTVSVSVSAQSFKQGDTVSINWQVSNESHLLKHVIVSLDLYTAGGEYVQNIYGTSGTLAGTKQWGGRTVCPFEPWYCSFVTSGSYKIRATLTHDETGSTPIATAETASFNITTVAAVTPPVVGRTDTYIDARICYSQYGINYQSYGLTTDYVVSCSITPIAYSGGSAFFVELSVGPGQDCPSGCIYNHKAYIVAKGSVYSVPNIHEVGRREVGMTIRQVLGIDLNDIIRTIFFSNASKTDSNPQPKYLPTLSFDGVNPLLRYIFGSDEIVQGTYDVHADGSVTSQSSGQSTVLSRDQATQIAINRLAATDFSGYSLAGNPPSSAAQYDSNNKSWLFDAAAFPLRDGNEKKPRCMITVYSESNVLMGCVAGTQSVTNWSTVPMRPIEQVRFQDY</sequence>
<feature type="coiled-coil region" evidence="1">
    <location>
        <begin position="26"/>
        <end position="53"/>
    </location>
</feature>
<evidence type="ECO:0000256" key="2">
    <source>
        <dbReference type="SAM" id="SignalP"/>
    </source>
</evidence>
<feature type="signal peptide" evidence="2">
    <location>
        <begin position="1"/>
        <end position="23"/>
    </location>
</feature>
<organism evidence="4 5">
    <name type="scientific">Candidatus Kaiserbacteria bacterium GW2011_GWA1_50_28</name>
    <dbReference type="NCBI Taxonomy" id="1618668"/>
    <lineage>
        <taxon>Bacteria</taxon>
        <taxon>Candidatus Kaiseribacteriota</taxon>
    </lineage>
</organism>
<dbReference type="Gene3D" id="1.10.101.10">
    <property type="entry name" value="PGBD-like superfamily/PGBD"/>
    <property type="match status" value="1"/>
</dbReference>
<dbReference type="EMBL" id="LCQO01000034">
    <property type="protein sequence ID" value="KKW17628.1"/>
    <property type="molecule type" value="Genomic_DNA"/>
</dbReference>
<dbReference type="AlphaFoldDB" id="A0A0G1WFT4"/>
<reference evidence="4 5" key="1">
    <citation type="journal article" date="2015" name="Nature">
        <title>rRNA introns, odd ribosomes, and small enigmatic genomes across a large radiation of phyla.</title>
        <authorList>
            <person name="Brown C.T."/>
            <person name="Hug L.A."/>
            <person name="Thomas B.C."/>
            <person name="Sharon I."/>
            <person name="Castelle C.J."/>
            <person name="Singh A."/>
            <person name="Wilkins M.J."/>
            <person name="Williams K.H."/>
            <person name="Banfield J.F."/>
        </authorList>
    </citation>
    <scope>NUCLEOTIDE SEQUENCE [LARGE SCALE GENOMIC DNA]</scope>
</reference>
<gene>
    <name evidence="4" type="ORF">UY59_C0034G0005</name>
</gene>
<keyword evidence="1" id="KW-0175">Coiled coil</keyword>
<dbReference type="InterPro" id="IPR036365">
    <property type="entry name" value="PGBD-like_sf"/>
</dbReference>
<dbReference type="InterPro" id="IPR036366">
    <property type="entry name" value="PGBDSf"/>
</dbReference>
<evidence type="ECO:0000259" key="3">
    <source>
        <dbReference type="Pfam" id="PF01471"/>
    </source>
</evidence>
<evidence type="ECO:0000256" key="1">
    <source>
        <dbReference type="SAM" id="Coils"/>
    </source>
</evidence>
<keyword evidence="2" id="KW-0732">Signal</keyword>
<dbReference type="SUPFAM" id="SSF47090">
    <property type="entry name" value="PGBD-like"/>
    <property type="match status" value="1"/>
</dbReference>
<feature type="chain" id="PRO_5002540516" description="Peptidoglycan binding-like domain-containing protein" evidence="2">
    <location>
        <begin position="24"/>
        <end position="584"/>
    </location>
</feature>
<feature type="domain" description="Peptidoglycan binding-like" evidence="3">
    <location>
        <begin position="76"/>
        <end position="118"/>
    </location>
</feature>
<accession>A0A0G1WFT4</accession>
<dbReference type="Pfam" id="PF01471">
    <property type="entry name" value="PG_binding_1"/>
    <property type="match status" value="1"/>
</dbReference>
<name>A0A0G1WFT4_9BACT</name>